<comment type="caution">
    <text evidence="2">The sequence shown here is derived from an EMBL/GenBank/DDBJ whole genome shotgun (WGS) entry which is preliminary data.</text>
</comment>
<protein>
    <submittedName>
        <fullName evidence="2">Molybdate transport system substrate-binding protein</fullName>
    </submittedName>
</protein>
<keyword evidence="3" id="KW-1185">Reference proteome</keyword>
<dbReference type="EMBL" id="JACHKZ010000002">
    <property type="protein sequence ID" value="MBB6576441.1"/>
    <property type="molecule type" value="Genomic_DNA"/>
</dbReference>
<dbReference type="Gene3D" id="3.40.190.10">
    <property type="entry name" value="Periplasmic binding protein-like II"/>
    <property type="match status" value="2"/>
</dbReference>
<gene>
    <name evidence="2" type="ORF">HNP33_000489</name>
</gene>
<sequence length="275" mass="28668">MPRRRSLLLCLAAAALAGCASDVPDFQRAPDDEALASLPVKVLMIQGFADVHRALAGRLIIPTQIQTEAGYGTIPAIALAVAPYLQEGASVDVVVAPVAVLEQLQAQSLLRRGSIVPVVQTPLAAAVQAGRAAPPLQSEQDVRALLQSARTVAYPSSEGSAFIEQQLLPQLGMADTVLSKSIKVFGPQVAQLVARGDAELGLQLRSELQQSAGTRIIGDLPAPLAYAAVYGAAVAGHATSAAGGQALARFYQREAAQHDWAGTGWEAPAAQRQPY</sequence>
<reference evidence="2 3" key="1">
    <citation type="submission" date="2020-08" db="EMBL/GenBank/DDBJ databases">
        <title>Functional genomics of gut bacteria from endangered species of beetles.</title>
        <authorList>
            <person name="Carlos-Shanley C."/>
        </authorList>
    </citation>
    <scope>NUCLEOTIDE SEQUENCE [LARGE SCALE GENOMIC DNA]</scope>
    <source>
        <strain evidence="2 3">S00124</strain>
    </source>
</reference>
<evidence type="ECO:0000256" key="1">
    <source>
        <dbReference type="SAM" id="SignalP"/>
    </source>
</evidence>
<proteinExistence type="predicted"/>
<dbReference type="Pfam" id="PF13531">
    <property type="entry name" value="SBP_bac_11"/>
    <property type="match status" value="1"/>
</dbReference>
<evidence type="ECO:0000313" key="2">
    <source>
        <dbReference type="EMBL" id="MBB6576441.1"/>
    </source>
</evidence>
<organism evidence="2 3">
    <name type="scientific">Comamonas odontotermitis</name>
    <dbReference type="NCBI Taxonomy" id="379895"/>
    <lineage>
        <taxon>Bacteria</taxon>
        <taxon>Pseudomonadati</taxon>
        <taxon>Pseudomonadota</taxon>
        <taxon>Betaproteobacteria</taxon>
        <taxon>Burkholderiales</taxon>
        <taxon>Comamonadaceae</taxon>
        <taxon>Comamonas</taxon>
    </lineage>
</organism>
<evidence type="ECO:0000313" key="3">
    <source>
        <dbReference type="Proteomes" id="UP000562492"/>
    </source>
</evidence>
<dbReference type="SUPFAM" id="SSF53850">
    <property type="entry name" value="Periplasmic binding protein-like II"/>
    <property type="match status" value="1"/>
</dbReference>
<dbReference type="PROSITE" id="PS51257">
    <property type="entry name" value="PROKAR_LIPOPROTEIN"/>
    <property type="match status" value="1"/>
</dbReference>
<feature type="chain" id="PRO_5046264447" evidence="1">
    <location>
        <begin position="21"/>
        <end position="275"/>
    </location>
</feature>
<dbReference type="Proteomes" id="UP000562492">
    <property type="component" value="Unassembled WGS sequence"/>
</dbReference>
<keyword evidence="1" id="KW-0732">Signal</keyword>
<name>A0ABR6RBD6_9BURK</name>
<feature type="signal peptide" evidence="1">
    <location>
        <begin position="1"/>
        <end position="20"/>
    </location>
</feature>
<dbReference type="RefSeq" id="WP_184704911.1">
    <property type="nucleotide sequence ID" value="NZ_JACHKZ010000002.1"/>
</dbReference>
<accession>A0ABR6RBD6</accession>